<evidence type="ECO:0000313" key="3">
    <source>
        <dbReference type="EMBL" id="RKH95947.1"/>
    </source>
</evidence>
<feature type="domain" description="LTD" evidence="2">
    <location>
        <begin position="404"/>
        <end position="527"/>
    </location>
</feature>
<dbReference type="PROSITE" id="PS51257">
    <property type="entry name" value="PROKAR_LIPOPROTEIN"/>
    <property type="match status" value="1"/>
</dbReference>
<dbReference type="Gene3D" id="2.60.40.1260">
    <property type="entry name" value="Lamin Tail domain"/>
    <property type="match status" value="1"/>
</dbReference>
<dbReference type="Proteomes" id="UP000278907">
    <property type="component" value="Unassembled WGS sequence"/>
</dbReference>
<dbReference type="GO" id="GO:0004519">
    <property type="term" value="F:endonuclease activity"/>
    <property type="evidence" value="ECO:0007669"/>
    <property type="project" value="UniProtKB-KW"/>
</dbReference>
<dbReference type="InterPro" id="IPR005135">
    <property type="entry name" value="Endo/exonuclease/phosphatase"/>
</dbReference>
<evidence type="ECO:0000259" key="2">
    <source>
        <dbReference type="PROSITE" id="PS51841"/>
    </source>
</evidence>
<keyword evidence="1" id="KW-0732">Signal</keyword>
<accession>A0ABX9QA19</accession>
<evidence type="ECO:0000313" key="4">
    <source>
        <dbReference type="Proteomes" id="UP000278907"/>
    </source>
</evidence>
<evidence type="ECO:0000256" key="1">
    <source>
        <dbReference type="SAM" id="SignalP"/>
    </source>
</evidence>
<dbReference type="SUPFAM" id="SSF56219">
    <property type="entry name" value="DNase I-like"/>
    <property type="match status" value="1"/>
</dbReference>
<keyword evidence="3" id="KW-0255">Endonuclease</keyword>
<keyword evidence="4" id="KW-1185">Reference proteome</keyword>
<feature type="chain" id="PRO_5046366791" evidence="1">
    <location>
        <begin position="36"/>
        <end position="571"/>
    </location>
</feature>
<dbReference type="Gene3D" id="3.60.10.10">
    <property type="entry name" value="Endonuclease/exonuclease/phosphatase"/>
    <property type="match status" value="1"/>
</dbReference>
<dbReference type="InterPro" id="IPR001322">
    <property type="entry name" value="Lamin_tail_dom"/>
</dbReference>
<dbReference type="PROSITE" id="PS51841">
    <property type="entry name" value="LTD"/>
    <property type="match status" value="1"/>
</dbReference>
<dbReference type="Pfam" id="PF03372">
    <property type="entry name" value="Exo_endo_phos"/>
    <property type="match status" value="1"/>
</dbReference>
<gene>
    <name evidence="3" type="ORF">D7Y13_31530</name>
</gene>
<name>A0ABX9QA19_9BACT</name>
<organism evidence="3 4">
    <name type="scientific">Corallococcus praedator</name>
    <dbReference type="NCBI Taxonomy" id="2316724"/>
    <lineage>
        <taxon>Bacteria</taxon>
        <taxon>Pseudomonadati</taxon>
        <taxon>Myxococcota</taxon>
        <taxon>Myxococcia</taxon>
        <taxon>Myxococcales</taxon>
        <taxon>Cystobacterineae</taxon>
        <taxon>Myxococcaceae</taxon>
        <taxon>Corallococcus</taxon>
    </lineage>
</organism>
<keyword evidence="3" id="KW-0378">Hydrolase</keyword>
<dbReference type="EMBL" id="RAWI01000338">
    <property type="protein sequence ID" value="RKH95947.1"/>
    <property type="molecule type" value="Genomic_DNA"/>
</dbReference>
<dbReference type="InterPro" id="IPR036415">
    <property type="entry name" value="Lamin_tail_dom_sf"/>
</dbReference>
<dbReference type="InterPro" id="IPR036691">
    <property type="entry name" value="Endo/exonu/phosph_ase_sf"/>
</dbReference>
<keyword evidence="3" id="KW-0540">Nuclease</keyword>
<proteinExistence type="predicted"/>
<reference evidence="3 4" key="1">
    <citation type="submission" date="2018-09" db="EMBL/GenBank/DDBJ databases">
        <authorList>
            <person name="Livingstone P.G."/>
            <person name="Whitworth D.E."/>
        </authorList>
    </citation>
    <scope>NUCLEOTIDE SEQUENCE [LARGE SCALE GENOMIC DNA]</scope>
    <source>
        <strain evidence="3 4">CA031B</strain>
    </source>
</reference>
<protein>
    <submittedName>
        <fullName evidence="3">Endonuclease</fullName>
    </submittedName>
</protein>
<dbReference type="Pfam" id="PF00932">
    <property type="entry name" value="LTD"/>
    <property type="match status" value="1"/>
</dbReference>
<comment type="caution">
    <text evidence="3">The sequence shown here is derived from an EMBL/GenBank/DDBJ whole genome shotgun (WGS) entry which is preliminary data.</text>
</comment>
<feature type="signal peptide" evidence="1">
    <location>
        <begin position="1"/>
        <end position="35"/>
    </location>
</feature>
<sequence length="571" mass="58199">MSLKQDLFRRPAASWRTWSFSLLCAALAACGGTEASEETAPELATHEDGLANVRLRLMAANLSSGTGQDYDPGHGIRIFQGTDADVVMIQEFNYKTDSAADIRSFVDTAFGTGFSYYREAGAQIPNGIISRYPIIAAGEWDDTQVSNRDFAWARINIPGPKDLWVVSVHLLTTSSGTRNTEATNLVKFINANVPAGDFLAIGGDFNTGSRSEATFSTFSSVVSTASPYPADRNGNTNTNAGRSSPYDHVLVDSDLRAYQTSVVIGSSTFANGLVVDTRVYSPISDISPAVSGDSGASGMQHMGIIKDFLVPGDGTTSSSVTVLSPNGGESWTGGSSRTITWTSSGISNVKVEYSLNGSTWTAVTTSTSAASGSVAWTVPGSASTNAWVRVSDASDAALNDLSNSAFAITTGGSGGTGQVFINEVLLNEAGSDVNGEFVELVNTGTAAVDLSGYTLSDSASVRHTFASGTTVAAGKAVVVFGGASGIPAGTVGAVAASTGTLGLSNSGDTVTLKSASGTTVDSATFASGLAGTDGVSANRSPDASASASFALHTAVSGTASSPGKRASGSAF</sequence>
<dbReference type="SUPFAM" id="SSF74853">
    <property type="entry name" value="Lamin A/C globular tail domain"/>
    <property type="match status" value="1"/>
</dbReference>